<proteinExistence type="predicted"/>
<dbReference type="EMBL" id="VUJU01000413">
    <property type="protein sequence ID" value="KAF0770584.1"/>
    <property type="molecule type" value="Genomic_DNA"/>
</dbReference>
<dbReference type="Proteomes" id="UP000478052">
    <property type="component" value="Unassembled WGS sequence"/>
</dbReference>
<reference evidence="1 2" key="1">
    <citation type="submission" date="2019-08" db="EMBL/GenBank/DDBJ databases">
        <title>Whole genome of Aphis craccivora.</title>
        <authorList>
            <person name="Voronova N.V."/>
            <person name="Shulinski R.S."/>
            <person name="Bandarenka Y.V."/>
            <person name="Zhorov D.G."/>
            <person name="Warner D."/>
        </authorList>
    </citation>
    <scope>NUCLEOTIDE SEQUENCE [LARGE SCALE GENOMIC DNA]</scope>
    <source>
        <strain evidence="1">180601</strain>
        <tissue evidence="1">Whole Body</tissue>
    </source>
</reference>
<comment type="caution">
    <text evidence="1">The sequence shown here is derived from an EMBL/GenBank/DDBJ whole genome shotgun (WGS) entry which is preliminary data.</text>
</comment>
<name>A0A6G0ZIH1_APHCR</name>
<accession>A0A6G0ZIH1</accession>
<protein>
    <submittedName>
        <fullName evidence="1">Uncharacterized protein</fullName>
    </submittedName>
</protein>
<evidence type="ECO:0000313" key="1">
    <source>
        <dbReference type="EMBL" id="KAF0770584.1"/>
    </source>
</evidence>
<dbReference type="AlphaFoldDB" id="A0A6G0ZIH1"/>
<dbReference type="OrthoDB" id="6783708at2759"/>
<sequence length="129" mass="15219">MFATNDSLQILTEAKTWYYDDNFNLSPTDFLKLYIIIVIHTYCISIYEEIFDFVSIKLCAKHKLFIDQTHLNFDFEKAVILATLFKATFIICAKVVLEKSYLRLTKNNDEFSHFSEITTLQFFPMNMLS</sequence>
<gene>
    <name evidence="1" type="ORF">FWK35_00002432</name>
</gene>
<keyword evidence="2" id="KW-1185">Reference proteome</keyword>
<organism evidence="1 2">
    <name type="scientific">Aphis craccivora</name>
    <name type="common">Cowpea aphid</name>
    <dbReference type="NCBI Taxonomy" id="307492"/>
    <lineage>
        <taxon>Eukaryota</taxon>
        <taxon>Metazoa</taxon>
        <taxon>Ecdysozoa</taxon>
        <taxon>Arthropoda</taxon>
        <taxon>Hexapoda</taxon>
        <taxon>Insecta</taxon>
        <taxon>Pterygota</taxon>
        <taxon>Neoptera</taxon>
        <taxon>Paraneoptera</taxon>
        <taxon>Hemiptera</taxon>
        <taxon>Sternorrhyncha</taxon>
        <taxon>Aphidomorpha</taxon>
        <taxon>Aphidoidea</taxon>
        <taxon>Aphididae</taxon>
        <taxon>Aphidini</taxon>
        <taxon>Aphis</taxon>
        <taxon>Aphis</taxon>
    </lineage>
</organism>
<evidence type="ECO:0000313" key="2">
    <source>
        <dbReference type="Proteomes" id="UP000478052"/>
    </source>
</evidence>